<evidence type="ECO:0000313" key="1">
    <source>
        <dbReference type="EMBL" id="KAK9303113.1"/>
    </source>
</evidence>
<accession>A0AAW1A1M4</accession>
<dbReference type="AlphaFoldDB" id="A0AAW1A1M4"/>
<gene>
    <name evidence="1" type="ORF">QLX08_005075</name>
</gene>
<sequence>MEQRGSAEGKPKARNGTYLSVCLRTFTVAQSQQRAWIFLISPVISGGYKLLGDGVLDNSEQTLTTDKIGPELSLPSCKNTLRSACNEETSLTAINKQRVN</sequence>
<keyword evidence="2" id="KW-1185">Reference proteome</keyword>
<dbReference type="EMBL" id="JAWNGG020000082">
    <property type="protein sequence ID" value="KAK9303113.1"/>
    <property type="molecule type" value="Genomic_DNA"/>
</dbReference>
<evidence type="ECO:0000313" key="2">
    <source>
        <dbReference type="Proteomes" id="UP001432146"/>
    </source>
</evidence>
<comment type="caution">
    <text evidence="1">The sequence shown here is derived from an EMBL/GenBank/DDBJ whole genome shotgun (WGS) entry which is preliminary data.</text>
</comment>
<reference evidence="1 2" key="1">
    <citation type="submission" date="2024-05" db="EMBL/GenBank/DDBJ databases">
        <title>The nuclear and mitochondrial genome assemblies of Tetragonisca angustula (Apidae: Meliponini), a tiny yet remarkable pollinator in the Neotropics.</title>
        <authorList>
            <person name="Ferrari R."/>
            <person name="Ricardo P.C."/>
            <person name="Dias F.C."/>
            <person name="Araujo N.S."/>
            <person name="Soares D.O."/>
            <person name="Zhou Q.-S."/>
            <person name="Zhu C.-D."/>
            <person name="Coutinho L."/>
            <person name="Airas M.C."/>
            <person name="Batista T.M."/>
        </authorList>
    </citation>
    <scope>NUCLEOTIDE SEQUENCE [LARGE SCALE GENOMIC DNA]</scope>
    <source>
        <strain evidence="1">ASF017062</strain>
        <tissue evidence="1">Abdomen</tissue>
    </source>
</reference>
<name>A0AAW1A1M4_9HYME</name>
<organism evidence="1 2">
    <name type="scientific">Tetragonisca angustula</name>
    <dbReference type="NCBI Taxonomy" id="166442"/>
    <lineage>
        <taxon>Eukaryota</taxon>
        <taxon>Metazoa</taxon>
        <taxon>Ecdysozoa</taxon>
        <taxon>Arthropoda</taxon>
        <taxon>Hexapoda</taxon>
        <taxon>Insecta</taxon>
        <taxon>Pterygota</taxon>
        <taxon>Neoptera</taxon>
        <taxon>Endopterygota</taxon>
        <taxon>Hymenoptera</taxon>
        <taxon>Apocrita</taxon>
        <taxon>Aculeata</taxon>
        <taxon>Apoidea</taxon>
        <taxon>Anthophila</taxon>
        <taxon>Apidae</taxon>
        <taxon>Tetragonisca</taxon>
    </lineage>
</organism>
<proteinExistence type="predicted"/>
<dbReference type="Proteomes" id="UP001432146">
    <property type="component" value="Unassembled WGS sequence"/>
</dbReference>
<protein>
    <submittedName>
        <fullName evidence="1">Uncharacterized protein</fullName>
    </submittedName>
</protein>